<dbReference type="Gene3D" id="3.30.429.10">
    <property type="entry name" value="Macrophage Migration Inhibitory Factor"/>
    <property type="match status" value="1"/>
</dbReference>
<dbReference type="PANTHER" id="PTHR38460:SF1">
    <property type="entry name" value="TAUTOMERASE YOLI-RELATED"/>
    <property type="match status" value="1"/>
</dbReference>
<proteinExistence type="predicted"/>
<gene>
    <name evidence="2" type="ORF">PBLR_15258</name>
</gene>
<dbReference type="PANTHER" id="PTHR38460">
    <property type="entry name" value="TAUTOMERASE YOLI-RELATED"/>
    <property type="match status" value="1"/>
</dbReference>
<dbReference type="SUPFAM" id="SSF55331">
    <property type="entry name" value="Tautomerase/MIF"/>
    <property type="match status" value="1"/>
</dbReference>
<sequence length="245" mass="28157">MPFIRVSYMEEQYDTRQLEQISKGIMCALMRHFNVPEDDYFQVFHAHRAGEFFYSKDYLNVERNDGLLYIQITLKSGRSEQQKTSFYAMLAEELSNTVSIRKEDVFVVLVDNEFDDWSFGNGIAQMLDRQTKGVIGMAHRAIKPQVSKSLRELAPAFVDYSENVLFGDLWRREQLSLRDRSLITISALVAGGLMEQLPYHLRLSVENGLQQEEIVEVITHLAYYAGWPRAASALQVVEAIFGNKA</sequence>
<evidence type="ECO:0000259" key="1">
    <source>
        <dbReference type="Pfam" id="PF02627"/>
    </source>
</evidence>
<feature type="domain" description="Carboxymuconolactone decarboxylase-like" evidence="1">
    <location>
        <begin position="155"/>
        <end position="238"/>
    </location>
</feature>
<dbReference type="InterPro" id="IPR003779">
    <property type="entry name" value="CMD-like"/>
</dbReference>
<dbReference type="GO" id="GO:0051920">
    <property type="term" value="F:peroxiredoxin activity"/>
    <property type="evidence" value="ECO:0007669"/>
    <property type="project" value="InterPro"/>
</dbReference>
<accession>A0A383RJR9</accession>
<evidence type="ECO:0000313" key="2">
    <source>
        <dbReference type="EMBL" id="SYX86832.1"/>
    </source>
</evidence>
<dbReference type="InterPro" id="IPR037479">
    <property type="entry name" value="Tauto_MSAD"/>
</dbReference>
<dbReference type="SUPFAM" id="SSF69118">
    <property type="entry name" value="AhpD-like"/>
    <property type="match status" value="1"/>
</dbReference>
<dbReference type="Pfam" id="PF14552">
    <property type="entry name" value="Tautomerase_2"/>
    <property type="match status" value="1"/>
</dbReference>
<dbReference type="AlphaFoldDB" id="A0A383RJR9"/>
<dbReference type="InterPro" id="IPR029032">
    <property type="entry name" value="AhpD-like"/>
</dbReference>
<dbReference type="EMBL" id="LS992241">
    <property type="protein sequence ID" value="SYX86832.1"/>
    <property type="molecule type" value="Genomic_DNA"/>
</dbReference>
<evidence type="ECO:0000313" key="3">
    <source>
        <dbReference type="Proteomes" id="UP000304148"/>
    </source>
</evidence>
<protein>
    <recommendedName>
        <fullName evidence="1">Carboxymuconolactone decarboxylase-like domain-containing protein</fullName>
    </recommendedName>
</protein>
<organism evidence="2 3">
    <name type="scientific">Paenibacillus alvei</name>
    <name type="common">Bacillus alvei</name>
    <dbReference type="NCBI Taxonomy" id="44250"/>
    <lineage>
        <taxon>Bacteria</taxon>
        <taxon>Bacillati</taxon>
        <taxon>Bacillota</taxon>
        <taxon>Bacilli</taxon>
        <taxon>Bacillales</taxon>
        <taxon>Paenibacillaceae</taxon>
        <taxon>Paenibacillus</taxon>
    </lineage>
</organism>
<dbReference type="Proteomes" id="UP000304148">
    <property type="component" value="Chromosome"/>
</dbReference>
<dbReference type="Gene3D" id="1.20.1290.10">
    <property type="entry name" value="AhpD-like"/>
    <property type="match status" value="1"/>
</dbReference>
<dbReference type="Pfam" id="PF02627">
    <property type="entry name" value="CMD"/>
    <property type="match status" value="1"/>
</dbReference>
<dbReference type="InterPro" id="IPR014347">
    <property type="entry name" value="Tautomerase/MIF_sf"/>
</dbReference>
<name>A0A383RJR9_PAEAL</name>
<reference evidence="3" key="1">
    <citation type="submission" date="2018-08" db="EMBL/GenBank/DDBJ databases">
        <authorList>
            <person name="Chevrot R."/>
        </authorList>
    </citation>
    <scope>NUCLEOTIDE SEQUENCE [LARGE SCALE GENOMIC DNA]</scope>
</reference>